<dbReference type="PROSITE" id="PS50931">
    <property type="entry name" value="HTH_LYSR"/>
    <property type="match status" value="1"/>
</dbReference>
<evidence type="ECO:0000256" key="1">
    <source>
        <dbReference type="ARBA" id="ARBA00009437"/>
    </source>
</evidence>
<dbReference type="InterPro" id="IPR017685">
    <property type="entry name" value="ArgP"/>
</dbReference>
<dbReference type="Pfam" id="PF03466">
    <property type="entry name" value="LysR_substrate"/>
    <property type="match status" value="1"/>
</dbReference>
<dbReference type="PANTHER" id="PTHR30579">
    <property type="entry name" value="TRANSCRIPTIONAL REGULATOR"/>
    <property type="match status" value="1"/>
</dbReference>
<dbReference type="PATRIC" id="fig|1392540.3.peg.1592"/>
<dbReference type="InterPro" id="IPR050176">
    <property type="entry name" value="LTTR"/>
</dbReference>
<dbReference type="Gene3D" id="1.10.10.10">
    <property type="entry name" value="Winged helix-like DNA-binding domain superfamily/Winged helix DNA-binding domain"/>
    <property type="match status" value="1"/>
</dbReference>
<dbReference type="InterPro" id="IPR000847">
    <property type="entry name" value="LysR_HTH_N"/>
</dbReference>
<dbReference type="eggNOG" id="COG0583">
    <property type="taxonomic scope" value="Bacteria"/>
</dbReference>
<evidence type="ECO:0000313" key="7">
    <source>
        <dbReference type="Proteomes" id="UP000023785"/>
    </source>
</evidence>
<keyword evidence="7" id="KW-1185">Reference proteome</keyword>
<dbReference type="NCBIfam" id="NF002964">
    <property type="entry name" value="PRK03635.1"/>
    <property type="match status" value="1"/>
</dbReference>
<proteinExistence type="inferred from homology"/>
<dbReference type="SUPFAM" id="SSF53850">
    <property type="entry name" value="Periplasmic binding protein-like II"/>
    <property type="match status" value="1"/>
</dbReference>
<dbReference type="EMBL" id="AYER01000006">
    <property type="protein sequence ID" value="ESK38824.1"/>
    <property type="molecule type" value="Genomic_DNA"/>
</dbReference>
<dbReference type="SUPFAM" id="SSF46785">
    <property type="entry name" value="Winged helix' DNA-binding domain"/>
    <property type="match status" value="1"/>
</dbReference>
<keyword evidence="2" id="KW-0805">Transcription regulation</keyword>
<dbReference type="HOGENOM" id="CLU_063829_0_0_6"/>
<dbReference type="GO" id="GO:0003700">
    <property type="term" value="F:DNA-binding transcription factor activity"/>
    <property type="evidence" value="ECO:0007669"/>
    <property type="project" value="InterPro"/>
</dbReference>
<dbReference type="Proteomes" id="UP000023785">
    <property type="component" value="Unassembled WGS sequence"/>
</dbReference>
<dbReference type="OrthoDB" id="3252676at2"/>
<name>V2UU32_9GAMM</name>
<protein>
    <recommendedName>
        <fullName evidence="5">HTH lysR-type domain-containing protein</fullName>
    </recommendedName>
</protein>
<dbReference type="PANTHER" id="PTHR30579:SF2">
    <property type="entry name" value="HTH-TYPE TRANSCRIPTIONAL REGULATOR ARGP"/>
    <property type="match status" value="1"/>
</dbReference>
<evidence type="ECO:0000256" key="4">
    <source>
        <dbReference type="ARBA" id="ARBA00023163"/>
    </source>
</evidence>
<dbReference type="AlphaFoldDB" id="V2UU32"/>
<dbReference type="STRING" id="1392540.P256_01643"/>
<keyword evidence="4" id="KW-0804">Transcription</keyword>
<gene>
    <name evidence="6" type="ORF">P256_01643</name>
</gene>
<evidence type="ECO:0000259" key="5">
    <source>
        <dbReference type="PROSITE" id="PS50931"/>
    </source>
</evidence>
<dbReference type="NCBIfam" id="TIGR03298">
    <property type="entry name" value="argP"/>
    <property type="match status" value="1"/>
</dbReference>
<accession>V2UU32</accession>
<keyword evidence="3" id="KW-0238">DNA-binding</keyword>
<organism evidence="6 7">
    <name type="scientific">Acinetobacter nectaris CIP 110549</name>
    <dbReference type="NCBI Taxonomy" id="1392540"/>
    <lineage>
        <taxon>Bacteria</taxon>
        <taxon>Pseudomonadati</taxon>
        <taxon>Pseudomonadota</taxon>
        <taxon>Gammaproteobacteria</taxon>
        <taxon>Moraxellales</taxon>
        <taxon>Moraxellaceae</taxon>
        <taxon>Acinetobacter</taxon>
    </lineage>
</organism>
<evidence type="ECO:0000256" key="3">
    <source>
        <dbReference type="ARBA" id="ARBA00023125"/>
    </source>
</evidence>
<comment type="similarity">
    <text evidence="1">Belongs to the LysR transcriptional regulatory family.</text>
</comment>
<dbReference type="InterPro" id="IPR036390">
    <property type="entry name" value="WH_DNA-bd_sf"/>
</dbReference>
<dbReference type="Pfam" id="PF00126">
    <property type="entry name" value="HTH_1"/>
    <property type="match status" value="1"/>
</dbReference>
<comment type="caution">
    <text evidence="6">The sequence shown here is derived from an EMBL/GenBank/DDBJ whole genome shotgun (WGS) entry which is preliminary data.</text>
</comment>
<dbReference type="InterPro" id="IPR005119">
    <property type="entry name" value="LysR_subst-bd"/>
</dbReference>
<evidence type="ECO:0000313" key="6">
    <source>
        <dbReference type="EMBL" id="ESK38824.1"/>
    </source>
</evidence>
<dbReference type="NCBIfam" id="NF009888">
    <property type="entry name" value="PRK13348.1"/>
    <property type="match status" value="1"/>
</dbReference>
<evidence type="ECO:0000256" key="2">
    <source>
        <dbReference type="ARBA" id="ARBA00023015"/>
    </source>
</evidence>
<dbReference type="InterPro" id="IPR036388">
    <property type="entry name" value="WH-like_DNA-bd_sf"/>
</dbReference>
<reference evidence="6 7" key="1">
    <citation type="submission" date="2013-10" db="EMBL/GenBank/DDBJ databases">
        <title>The Genome Sequence of Acinetobacter nectaris CIP 110549.</title>
        <authorList>
            <consortium name="The Broad Institute Genomics Platform"/>
            <consortium name="The Broad Institute Genome Sequencing Center for Infectious Disease"/>
            <person name="Cerqueira G."/>
            <person name="Feldgarden M."/>
            <person name="Courvalin P."/>
            <person name="Grillot-Courvalin C."/>
            <person name="Clermont D."/>
            <person name="Rocha E."/>
            <person name="Yoon E.-J."/>
            <person name="Nemec A."/>
            <person name="Young S.K."/>
            <person name="Zeng Q."/>
            <person name="Gargeya S."/>
            <person name="Fitzgerald M."/>
            <person name="Abouelleil A."/>
            <person name="Alvarado L."/>
            <person name="Berlin A.M."/>
            <person name="Chapman S.B."/>
            <person name="Gainer-Dewar J."/>
            <person name="Goldberg J."/>
            <person name="Gnerre S."/>
            <person name="Griggs A."/>
            <person name="Gujja S."/>
            <person name="Hansen M."/>
            <person name="Howarth C."/>
            <person name="Imamovic A."/>
            <person name="Ireland A."/>
            <person name="Larimer J."/>
            <person name="McCowan C."/>
            <person name="Murphy C."/>
            <person name="Pearson M."/>
            <person name="Poon T.W."/>
            <person name="Priest M."/>
            <person name="Roberts A."/>
            <person name="Saif S."/>
            <person name="Shea T."/>
            <person name="Sykes S."/>
            <person name="Wortman J."/>
            <person name="Nusbaum C."/>
            <person name="Birren B."/>
        </authorList>
    </citation>
    <scope>NUCLEOTIDE SEQUENCE [LARGE SCALE GENOMIC DNA]</scope>
    <source>
        <strain evidence="6 7">CIP 110549</strain>
    </source>
</reference>
<feature type="domain" description="HTH lysR-type" evidence="5">
    <location>
        <begin position="2"/>
        <end position="58"/>
    </location>
</feature>
<sequence>MLDDKQCEAFLAVIETGSFELAGAQLHVTPSAITLRIKSLEQYLGKTLLLRERPCKPTQSGHELLSYLRKVKILEQDLLQQFSGKELSSEFFKLAIAINADTLATWFLPALQQITLNEKILLNLQLEDQDYTHYLLETGQVNACISTESKPRSGCYATFLGKVRYHLVASDAFIRTWFPNGISREVLKHAPAVIFNRKDNMHGNVLLEHFGLPKTAYPYHFIPSSESFVDAIELGLGYGMVPELQIRDTKLVVLTQKTTLDISLYWHHWQQQSPQLERLTNHLIMKSQEFLL</sequence>
<dbReference type="Gene3D" id="3.40.190.290">
    <property type="match status" value="1"/>
</dbReference>
<dbReference type="RefSeq" id="WP_023273263.1">
    <property type="nucleotide sequence ID" value="NZ_KI530723.1"/>
</dbReference>
<dbReference type="GO" id="GO:0003677">
    <property type="term" value="F:DNA binding"/>
    <property type="evidence" value="ECO:0007669"/>
    <property type="project" value="UniProtKB-KW"/>
</dbReference>